<evidence type="ECO:0000256" key="1">
    <source>
        <dbReference type="SAM" id="MobiDB-lite"/>
    </source>
</evidence>
<dbReference type="EMBL" id="ML121549">
    <property type="protein sequence ID" value="RPB22912.1"/>
    <property type="molecule type" value="Genomic_DNA"/>
</dbReference>
<dbReference type="AlphaFoldDB" id="A0A3N4LNN3"/>
<dbReference type="Proteomes" id="UP000267821">
    <property type="component" value="Unassembled WGS sequence"/>
</dbReference>
<proteinExistence type="predicted"/>
<sequence length="709" mass="76418">MSQEVPYQRLLKEFGSAFNVEGLTEIQITWQGKGKILEGIVDRARWWLGLGNRNQEPQNYQQAITGVREAIAANTNDSRFISLSTSWALNVSRSFFDKVCSLVEESERKKAVEKVGPQKKSLGQRSLLPAPAPSAQPSSSIAANSPQSTPFFLLETSIRQSQPPSPPDAHNPAPVNSNGPTSNRKRKFSEDSAVAKRGGKNKGKRRAIPGTYSEAGATIAESLTVGRIEQNLLRGIQSPVGIGGAGPSKWDSRLKGSGIIHHPIQFNGSTGSKSTALAPNQQNSRTSSQKTANSNSKIHSQFLLRIRKANLAALTPSQRVQLNLCISQANHLEGVSSIPLIGNTPKLHCNTSSSAHSSSANLVRDCQNALSLATPLLPSPITATPVDSVPSGTVENPPPKSARTHKSLGESSEHRWQKRLSQEVPPLRKPKNGPATSTGASTNTEGTYIHAAGSESDDCLATAVLGDGINFSEPMPIKASPLMLSPSVPQFPSMAPMSPLYGSRSPSRSIQQPAAIQQAASVPMSTASSPSVPMARCPSDDIDFSARTLQAPLDLSLLPSYYQPKQRFPGGSANPIYNTIHPYPTPTAIPSSLIGSQDNEISGNDNTLNGYDQQVFFSQHLNIPIQDYIGGQELHAPPSFFEPGDQMGSGMEQLQSTTSPTYGQHMVDFSQQHFQRMPEQGGIHMSYISYMLLTGNHLIPPYQFLQQMQ</sequence>
<reference evidence="2 3" key="1">
    <citation type="journal article" date="2018" name="Nat. Ecol. Evol.">
        <title>Pezizomycetes genomes reveal the molecular basis of ectomycorrhizal truffle lifestyle.</title>
        <authorList>
            <person name="Murat C."/>
            <person name="Payen T."/>
            <person name="Noel B."/>
            <person name="Kuo A."/>
            <person name="Morin E."/>
            <person name="Chen J."/>
            <person name="Kohler A."/>
            <person name="Krizsan K."/>
            <person name="Balestrini R."/>
            <person name="Da Silva C."/>
            <person name="Montanini B."/>
            <person name="Hainaut M."/>
            <person name="Levati E."/>
            <person name="Barry K.W."/>
            <person name="Belfiori B."/>
            <person name="Cichocki N."/>
            <person name="Clum A."/>
            <person name="Dockter R.B."/>
            <person name="Fauchery L."/>
            <person name="Guy J."/>
            <person name="Iotti M."/>
            <person name="Le Tacon F."/>
            <person name="Lindquist E.A."/>
            <person name="Lipzen A."/>
            <person name="Malagnac F."/>
            <person name="Mello A."/>
            <person name="Molinier V."/>
            <person name="Miyauchi S."/>
            <person name="Poulain J."/>
            <person name="Riccioni C."/>
            <person name="Rubini A."/>
            <person name="Sitrit Y."/>
            <person name="Splivallo R."/>
            <person name="Traeger S."/>
            <person name="Wang M."/>
            <person name="Zifcakova L."/>
            <person name="Wipf D."/>
            <person name="Zambonelli A."/>
            <person name="Paolocci F."/>
            <person name="Nowrousian M."/>
            <person name="Ottonello S."/>
            <person name="Baldrian P."/>
            <person name="Spatafora J.W."/>
            <person name="Henrissat B."/>
            <person name="Nagy L.G."/>
            <person name="Aury J.M."/>
            <person name="Wincker P."/>
            <person name="Grigoriev I.V."/>
            <person name="Bonfante P."/>
            <person name="Martin F.M."/>
        </authorList>
    </citation>
    <scope>NUCLEOTIDE SEQUENCE [LARGE SCALE GENOMIC DNA]</scope>
    <source>
        <strain evidence="2 3">ATCC MYA-4762</strain>
    </source>
</reference>
<name>A0A3N4LNN3_9PEZI</name>
<feature type="compositionally biased region" description="Basic residues" evidence="1">
    <location>
        <begin position="197"/>
        <end position="207"/>
    </location>
</feature>
<dbReference type="InParanoid" id="A0A3N4LNN3"/>
<keyword evidence="3" id="KW-1185">Reference proteome</keyword>
<accession>A0A3N4LNN3</accession>
<evidence type="ECO:0000313" key="3">
    <source>
        <dbReference type="Proteomes" id="UP000267821"/>
    </source>
</evidence>
<feature type="region of interest" description="Disordered" evidence="1">
    <location>
        <begin position="158"/>
        <end position="209"/>
    </location>
</feature>
<feature type="region of interest" description="Disordered" evidence="1">
    <location>
        <begin position="107"/>
        <end position="146"/>
    </location>
</feature>
<dbReference type="OrthoDB" id="5365762at2759"/>
<organism evidence="2 3">
    <name type="scientific">Terfezia boudieri ATCC MYA-4762</name>
    <dbReference type="NCBI Taxonomy" id="1051890"/>
    <lineage>
        <taxon>Eukaryota</taxon>
        <taxon>Fungi</taxon>
        <taxon>Dikarya</taxon>
        <taxon>Ascomycota</taxon>
        <taxon>Pezizomycotina</taxon>
        <taxon>Pezizomycetes</taxon>
        <taxon>Pezizales</taxon>
        <taxon>Pezizaceae</taxon>
        <taxon>Terfezia</taxon>
    </lineage>
</organism>
<feature type="region of interest" description="Disordered" evidence="1">
    <location>
        <begin position="263"/>
        <end position="295"/>
    </location>
</feature>
<feature type="compositionally biased region" description="Polar residues" evidence="1">
    <location>
        <begin position="434"/>
        <end position="445"/>
    </location>
</feature>
<feature type="compositionally biased region" description="Low complexity" evidence="1">
    <location>
        <begin position="126"/>
        <end position="146"/>
    </location>
</feature>
<feature type="compositionally biased region" description="Polar residues" evidence="1">
    <location>
        <begin position="266"/>
        <end position="295"/>
    </location>
</feature>
<evidence type="ECO:0000313" key="2">
    <source>
        <dbReference type="EMBL" id="RPB22912.1"/>
    </source>
</evidence>
<protein>
    <submittedName>
        <fullName evidence="2">Uncharacterized protein</fullName>
    </submittedName>
</protein>
<gene>
    <name evidence="2" type="ORF">L211DRAFT_850324</name>
</gene>
<feature type="region of interest" description="Disordered" evidence="1">
    <location>
        <begin position="377"/>
        <end position="445"/>
    </location>
</feature>